<dbReference type="Pfam" id="PF13715">
    <property type="entry name" value="CarbopepD_reg_2"/>
    <property type="match status" value="1"/>
</dbReference>
<dbReference type="InterPro" id="IPR008969">
    <property type="entry name" value="CarboxyPept-like_regulatory"/>
</dbReference>
<feature type="chain" id="PRO_5045486770" evidence="1">
    <location>
        <begin position="22"/>
        <end position="309"/>
    </location>
</feature>
<keyword evidence="3" id="KW-1185">Reference proteome</keyword>
<gene>
    <name evidence="2" type="ORF">QM524_05520</name>
</gene>
<dbReference type="SUPFAM" id="SSF49464">
    <property type="entry name" value="Carboxypeptidase regulatory domain-like"/>
    <property type="match status" value="1"/>
</dbReference>
<keyword evidence="1" id="KW-0732">Signal</keyword>
<organism evidence="2 3">
    <name type="scientific">Flectobacillus roseus</name>
    <dbReference type="NCBI Taxonomy" id="502259"/>
    <lineage>
        <taxon>Bacteria</taxon>
        <taxon>Pseudomonadati</taxon>
        <taxon>Bacteroidota</taxon>
        <taxon>Cytophagia</taxon>
        <taxon>Cytophagales</taxon>
        <taxon>Flectobacillaceae</taxon>
        <taxon>Flectobacillus</taxon>
    </lineage>
</organism>
<evidence type="ECO:0000256" key="1">
    <source>
        <dbReference type="SAM" id="SignalP"/>
    </source>
</evidence>
<sequence>MFSKRHLLLITLTLLSYPIHAQVIKGKVVDSKTNLGISFANVYNPNTNVGIHTDEEGLFYWSIQKQNDSVAVSCVGYKTKILSSKNFKKDTTNLIFLEELNIELGEITFKAKKAKKGHDVELGYYHTKPHGHSKWRPGGMSKLEMYVVHIPNNEGIDGFLKNVQYDIDGFRNLTERPKARIRVQKVDPITGLPSIDLLTENLMINFSRFSNNLEIDISKYQIPFSKEGVFVGLEIFCHSEWRLDKNNVSQEKSNCPYIPSTRIDYEKDSGKSYYWTFHSGKWKWVCITDGSVFQKGLMYKFGVTVTAFE</sequence>
<evidence type="ECO:0000313" key="2">
    <source>
        <dbReference type="EMBL" id="MDI9858656.1"/>
    </source>
</evidence>
<accession>A0ABT6Y5X5</accession>
<comment type="caution">
    <text evidence="2">The sequence shown here is derived from an EMBL/GenBank/DDBJ whole genome shotgun (WGS) entry which is preliminary data.</text>
</comment>
<dbReference type="Proteomes" id="UP001236507">
    <property type="component" value="Unassembled WGS sequence"/>
</dbReference>
<evidence type="ECO:0000313" key="3">
    <source>
        <dbReference type="Proteomes" id="UP001236507"/>
    </source>
</evidence>
<feature type="signal peptide" evidence="1">
    <location>
        <begin position="1"/>
        <end position="21"/>
    </location>
</feature>
<dbReference type="RefSeq" id="WP_283343813.1">
    <property type="nucleotide sequence ID" value="NZ_JASHIF010000004.1"/>
</dbReference>
<reference evidence="2 3" key="1">
    <citation type="submission" date="2023-05" db="EMBL/GenBank/DDBJ databases">
        <title>Novel species of genus Flectobacillus isolated from stream in China.</title>
        <authorList>
            <person name="Lu H."/>
        </authorList>
    </citation>
    <scope>NUCLEOTIDE SEQUENCE [LARGE SCALE GENOMIC DNA]</scope>
    <source>
        <strain evidence="2 3">KCTC 42575</strain>
    </source>
</reference>
<proteinExistence type="predicted"/>
<dbReference type="EMBL" id="JASHIF010000004">
    <property type="protein sequence ID" value="MDI9858656.1"/>
    <property type="molecule type" value="Genomic_DNA"/>
</dbReference>
<name>A0ABT6Y5X5_9BACT</name>
<protein>
    <submittedName>
        <fullName evidence="2">Carboxypeptidase-like regulatory domain-containing protein</fullName>
    </submittedName>
</protein>
<dbReference type="Gene3D" id="2.60.40.1120">
    <property type="entry name" value="Carboxypeptidase-like, regulatory domain"/>
    <property type="match status" value="1"/>
</dbReference>